<keyword evidence="2" id="KW-1185">Reference proteome</keyword>
<protein>
    <submittedName>
        <fullName evidence="1">DUF1033 family protein</fullName>
    </submittedName>
</protein>
<comment type="caution">
    <text evidence="1">The sequence shown here is derived from an EMBL/GenBank/DDBJ whole genome shotgun (WGS) entry which is preliminary data.</text>
</comment>
<evidence type="ECO:0000313" key="1">
    <source>
        <dbReference type="EMBL" id="MBD8014179.1"/>
    </source>
</evidence>
<dbReference type="EMBL" id="JACSPU010000001">
    <property type="protein sequence ID" value="MBD8014179.1"/>
    <property type="molecule type" value="Genomic_DNA"/>
</dbReference>
<name>A0ABR8WAZ2_9BACL</name>
<proteinExistence type="predicted"/>
<gene>
    <name evidence="1" type="ORF">H9630_05035</name>
</gene>
<evidence type="ECO:0000313" key="2">
    <source>
        <dbReference type="Proteomes" id="UP000658980"/>
    </source>
</evidence>
<sequence length="98" mass="12082">MHEIVYTRADYEPWWMFDDWKEKIVSLQQFSSDEEAQRYLEEQKQAFSLQFANHEKRDLAFDAYWNEEEMEYCEKCEEDLQIFHSLIWLVDGVPKISF</sequence>
<dbReference type="Pfam" id="PF06279">
    <property type="entry name" value="DUF1033"/>
    <property type="match status" value="1"/>
</dbReference>
<dbReference type="Proteomes" id="UP000658980">
    <property type="component" value="Unassembled WGS sequence"/>
</dbReference>
<reference evidence="1 2" key="1">
    <citation type="submission" date="2020-08" db="EMBL/GenBank/DDBJ databases">
        <title>A Genomic Blueprint of the Chicken Gut Microbiome.</title>
        <authorList>
            <person name="Gilroy R."/>
            <person name="Ravi A."/>
            <person name="Getino M."/>
            <person name="Pursley I."/>
            <person name="Horton D.L."/>
            <person name="Alikhan N.-F."/>
            <person name="Baker D."/>
            <person name="Gharbi K."/>
            <person name="Hall N."/>
            <person name="Watson M."/>
            <person name="Adriaenssens E.M."/>
            <person name="Foster-Nyarko E."/>
            <person name="Jarju S."/>
            <person name="Secka A."/>
            <person name="Antonio M."/>
            <person name="Oren A."/>
            <person name="Chaudhuri R."/>
            <person name="La Ragione R.M."/>
            <person name="Hildebrand F."/>
            <person name="Pallen M.J."/>
        </authorList>
    </citation>
    <scope>NUCLEOTIDE SEQUENCE [LARGE SCALE GENOMIC DNA]</scope>
    <source>
        <strain evidence="1 2">Sa1BUA13</strain>
    </source>
</reference>
<dbReference type="InterPro" id="IPR010434">
    <property type="entry name" value="DUF1033"/>
</dbReference>
<accession>A0ABR8WAZ2</accession>
<dbReference type="RefSeq" id="WP_191714366.1">
    <property type="nucleotide sequence ID" value="NZ_JACSPU010000001.1"/>
</dbReference>
<organism evidence="1 2">
    <name type="scientific">Planococcus wigleyi</name>
    <dbReference type="NCBI Taxonomy" id="2762216"/>
    <lineage>
        <taxon>Bacteria</taxon>
        <taxon>Bacillati</taxon>
        <taxon>Bacillota</taxon>
        <taxon>Bacilli</taxon>
        <taxon>Bacillales</taxon>
        <taxon>Caryophanaceae</taxon>
        <taxon>Planococcus</taxon>
    </lineage>
</organism>